<proteinExistence type="predicted"/>
<dbReference type="Gene3D" id="1.25.40.10">
    <property type="entry name" value="Tetratricopeptide repeat domain"/>
    <property type="match status" value="1"/>
</dbReference>
<organism evidence="1 2">
    <name type="scientific">Microvenator marinus</name>
    <dbReference type="NCBI Taxonomy" id="2600177"/>
    <lineage>
        <taxon>Bacteria</taxon>
        <taxon>Deltaproteobacteria</taxon>
        <taxon>Bradymonadales</taxon>
        <taxon>Microvenatoraceae</taxon>
        <taxon>Microvenator</taxon>
    </lineage>
</organism>
<reference evidence="1 2" key="1">
    <citation type="submission" date="2019-08" db="EMBL/GenBank/DDBJ databases">
        <authorList>
            <person name="Liang Q."/>
        </authorList>
    </citation>
    <scope>NUCLEOTIDE SEQUENCE [LARGE SCALE GENOMIC DNA]</scope>
    <source>
        <strain evidence="1 2">V1718</strain>
    </source>
</reference>
<name>A0A5B8XSV8_9DELT</name>
<dbReference type="SUPFAM" id="SSF48452">
    <property type="entry name" value="TPR-like"/>
    <property type="match status" value="1"/>
</dbReference>
<dbReference type="EMBL" id="CP042467">
    <property type="protein sequence ID" value="QED27958.1"/>
    <property type="molecule type" value="Genomic_DNA"/>
</dbReference>
<sequence length="294" mass="32461">MAVSARSLVTYPAAFAVAAWTVVGLTLMINHYGQPDVDPMVSHDSCSNVAQANGDGENPATWSEYEWYRYITCVEDTGDTRRAAGVASIAAKHYPSSEALVNTAGILFLKVDDYPRAEKVLMDGVQSVQTTSGTLHNNLAWASLYTGNYNTAMLRNWYRRALSHNPNSCELLHTGLMVEWRSITEERAPFQVGERISDFSGLFDRYLNCTERTTSDRNLVTAEYFTALVAAESVDQALGVTFNTEFNRALVDIAPEVKDLEAQGLRAESVICNEIPTTINRTSCSKWVKAALAH</sequence>
<protein>
    <submittedName>
        <fullName evidence="1">Uncharacterized protein</fullName>
    </submittedName>
</protein>
<dbReference type="AlphaFoldDB" id="A0A5B8XSV8"/>
<dbReference type="RefSeq" id="WP_146959962.1">
    <property type="nucleotide sequence ID" value="NZ_CP042467.1"/>
</dbReference>
<dbReference type="Proteomes" id="UP000321595">
    <property type="component" value="Chromosome"/>
</dbReference>
<evidence type="ECO:0000313" key="2">
    <source>
        <dbReference type="Proteomes" id="UP000321595"/>
    </source>
</evidence>
<gene>
    <name evidence="1" type="ORF">FRD01_12065</name>
</gene>
<dbReference type="InterPro" id="IPR011990">
    <property type="entry name" value="TPR-like_helical_dom_sf"/>
</dbReference>
<evidence type="ECO:0000313" key="1">
    <source>
        <dbReference type="EMBL" id="QED27958.1"/>
    </source>
</evidence>
<dbReference type="KEGG" id="bbae:FRD01_12065"/>
<accession>A0A5B8XSV8</accession>
<keyword evidence="2" id="KW-1185">Reference proteome</keyword>
<dbReference type="OrthoDB" id="5488485at2"/>